<proteinExistence type="predicted"/>
<dbReference type="InterPro" id="IPR044925">
    <property type="entry name" value="His-Me_finger_sf"/>
</dbReference>
<dbReference type="Proteomes" id="UP000444960">
    <property type="component" value="Unassembled WGS sequence"/>
</dbReference>
<dbReference type="EMBL" id="BJOV01000002">
    <property type="protein sequence ID" value="GEE00195.1"/>
    <property type="molecule type" value="Genomic_DNA"/>
</dbReference>
<feature type="domain" description="HNH nuclease" evidence="1">
    <location>
        <begin position="200"/>
        <end position="243"/>
    </location>
</feature>
<dbReference type="AlphaFoldDB" id="A0A7I9V432"/>
<reference evidence="3" key="1">
    <citation type="submission" date="2019-06" db="EMBL/GenBank/DDBJ databases">
        <title>Gordonia isolated from sludge of a wastewater treatment plant.</title>
        <authorList>
            <person name="Tamura T."/>
            <person name="Aoyama K."/>
            <person name="Kang Y."/>
            <person name="Saito S."/>
            <person name="Akiyama N."/>
            <person name="Yazawa K."/>
            <person name="Gonoi T."/>
            <person name="Mikami Y."/>
        </authorList>
    </citation>
    <scope>NUCLEOTIDE SEQUENCE [LARGE SCALE GENOMIC DNA]</scope>
    <source>
        <strain evidence="3">NBRC 107696</strain>
    </source>
</reference>
<sequence>MTNHICAHCATPCQRKYCSRSCSYQYRKARQDACTKDGCDKPQHARRLCGPHYADWHRSQRKYTITCAHCGSTAQVARKNERHCSRKCGSTTASLAAAEAMRHRPPKVKRESFKQCAWCNVLHTESGKMCSTECVAAARGKSTSKLGPLRVAYESRDYSRLTMEIKKRTSEDEDRGCWVWVGRIKRGYAVMQIGDKKQVPVHRAMLEAKLGMPLGEQAAHHMCGNSLCVNPEHLQQVTCRENVAEMLARTDYTRRIGHLERALAALDPDHPLLHEAPLGGVIRVA</sequence>
<keyword evidence="3" id="KW-1185">Reference proteome</keyword>
<protein>
    <recommendedName>
        <fullName evidence="1">HNH nuclease domain-containing protein</fullName>
    </recommendedName>
</protein>
<evidence type="ECO:0000313" key="3">
    <source>
        <dbReference type="Proteomes" id="UP000444960"/>
    </source>
</evidence>
<dbReference type="Gene3D" id="3.90.75.20">
    <property type="match status" value="1"/>
</dbReference>
<dbReference type="Pfam" id="PF13392">
    <property type="entry name" value="HNH_3"/>
    <property type="match status" value="1"/>
</dbReference>
<dbReference type="SUPFAM" id="SSF54060">
    <property type="entry name" value="His-Me finger endonucleases"/>
    <property type="match status" value="1"/>
</dbReference>
<evidence type="ECO:0000313" key="2">
    <source>
        <dbReference type="EMBL" id="GEE00195.1"/>
    </source>
</evidence>
<organism evidence="2 3">
    <name type="scientific">Gordonia spumicola</name>
    <dbReference type="NCBI Taxonomy" id="589161"/>
    <lineage>
        <taxon>Bacteria</taxon>
        <taxon>Bacillati</taxon>
        <taxon>Actinomycetota</taxon>
        <taxon>Actinomycetes</taxon>
        <taxon>Mycobacteriales</taxon>
        <taxon>Gordoniaceae</taxon>
        <taxon>Gordonia</taxon>
    </lineage>
</organism>
<comment type="caution">
    <text evidence="2">The sequence shown here is derived from an EMBL/GenBank/DDBJ whole genome shotgun (WGS) entry which is preliminary data.</text>
</comment>
<name>A0A7I9V432_9ACTN</name>
<evidence type="ECO:0000259" key="1">
    <source>
        <dbReference type="Pfam" id="PF13392"/>
    </source>
</evidence>
<accession>A0A7I9V432</accession>
<gene>
    <name evidence="2" type="ORF">nbrc107696_06410</name>
</gene>
<dbReference type="InterPro" id="IPR003615">
    <property type="entry name" value="HNH_nuc"/>
</dbReference>